<dbReference type="Pfam" id="PF13715">
    <property type="entry name" value="CarbopepD_reg_2"/>
    <property type="match status" value="1"/>
</dbReference>
<sequence>MKNLLFRYVMVLFCSMVALDAIAQEGMIKGRILTSDGKPVSAVSIRLKEIRRGTISTEDGNYQLPKLPAGRYTIIVSFVGVKTQEQVVELSADQSIVTDFSLEENNDQLAEVIVTYGRGMNEKPVSAGKVSIKPMDLPQSVAVIGRDMLERQQVLQLSDVLQHVTGVYLMGTTGGYQEEIAGRGFSFGSNNTFKNGSRYNNGAMPEMSGVEKVEFLKGGNAILFGNVAAGGILNIVTKKPKFENGGEISFRTGSYDFYKPSIDLYGAFDKNKTAAYRINTTFQKNGSYRDDVKAERFYINPSFLVNIGRKTQFLLEGDFLKDNRTPDFGTGAINYTIANVPRSRYLGVSWGYNKAEQKTATATLTHELKKNWQLRGQASYQAYKVELFGAARPIGIREDGTWARGLQKSRTEEDYYLAQLDLTGKFKTGKISHTVLFGADMDQYKTRSFAFVNNRYNANGSDASIRNLNVYDTINIFDPASFDRRNDIPFLATDRITTSPIVRSGIYLQDLICVSEKIKLLAGIRYSYQHNQRATVDSIAKASTGYVSGYSNDAFSPRLGIVYQPIKQVSVFASYTNSFNVNTGVDVNNENLAPSIVDQFEVGAKTDLFKGLVSVNITLYQIVNGNFAQTALFLADGTTPNTNNNIRELAGEVTSKGVELDIATKPVHGFSFMAGYSYNETKYTGGNGRNFITGDRLRYNPAHTANAGLFYSFSEGSALRGFNAGMNVYYVGSRLAGRNPSGLNPNYKLMALPDYTLFDLSAGYIVHNFSLRLKMTNLLNKLSYNVHDDNSVNPIAPRQFTATIAYKL</sequence>
<evidence type="ECO:0000256" key="13">
    <source>
        <dbReference type="ARBA" id="ARBA00023237"/>
    </source>
</evidence>
<comment type="subcellular location">
    <subcellularLocation>
        <location evidence="1 14">Cell outer membrane</location>
        <topology evidence="1 14">Multi-pass membrane protein</topology>
    </subcellularLocation>
</comment>
<dbReference type="InterPro" id="IPR036942">
    <property type="entry name" value="Beta-barrel_TonB_sf"/>
</dbReference>
<evidence type="ECO:0000256" key="8">
    <source>
        <dbReference type="ARBA" id="ARBA00023004"/>
    </source>
</evidence>
<gene>
    <name evidence="19" type="ORF">BC349_11050</name>
</gene>
<keyword evidence="11 14" id="KW-0472">Membrane</keyword>
<evidence type="ECO:0000256" key="14">
    <source>
        <dbReference type="PROSITE-ProRule" id="PRU01360"/>
    </source>
</evidence>
<dbReference type="Gene3D" id="2.170.130.10">
    <property type="entry name" value="TonB-dependent receptor, plug domain"/>
    <property type="match status" value="1"/>
</dbReference>
<dbReference type="EMBL" id="MBUA01000023">
    <property type="protein sequence ID" value="MBC6491588.1"/>
    <property type="molecule type" value="Genomic_DNA"/>
</dbReference>
<reference evidence="19 20" key="1">
    <citation type="submission" date="2016-07" db="EMBL/GenBank/DDBJ databases">
        <title>Genome analysis of Flavihumibacter stibioxidans YS-17.</title>
        <authorList>
            <person name="Shi K."/>
            <person name="Han Y."/>
            <person name="Wang G."/>
        </authorList>
    </citation>
    <scope>NUCLEOTIDE SEQUENCE [LARGE SCALE GENOMIC DNA]</scope>
    <source>
        <strain evidence="19 20">YS-17</strain>
    </source>
</reference>
<feature type="domain" description="TonB-dependent receptor-like beta-barrel" evidence="17">
    <location>
        <begin position="305"/>
        <end position="778"/>
    </location>
</feature>
<evidence type="ECO:0000256" key="10">
    <source>
        <dbReference type="ARBA" id="ARBA00023077"/>
    </source>
</evidence>
<dbReference type="PROSITE" id="PS52016">
    <property type="entry name" value="TONB_DEPENDENT_REC_3"/>
    <property type="match status" value="1"/>
</dbReference>
<evidence type="ECO:0000256" key="12">
    <source>
        <dbReference type="ARBA" id="ARBA00023170"/>
    </source>
</evidence>
<evidence type="ECO:0000313" key="20">
    <source>
        <dbReference type="Proteomes" id="UP000765802"/>
    </source>
</evidence>
<evidence type="ECO:0000313" key="19">
    <source>
        <dbReference type="EMBL" id="MBC6491588.1"/>
    </source>
</evidence>
<dbReference type="SUPFAM" id="SSF56935">
    <property type="entry name" value="Porins"/>
    <property type="match status" value="1"/>
</dbReference>
<dbReference type="RefSeq" id="WP_246456923.1">
    <property type="nucleotide sequence ID" value="NZ_JBHULF010000007.1"/>
</dbReference>
<evidence type="ECO:0000256" key="1">
    <source>
        <dbReference type="ARBA" id="ARBA00004571"/>
    </source>
</evidence>
<dbReference type="CDD" id="cd01347">
    <property type="entry name" value="ligand_gated_channel"/>
    <property type="match status" value="1"/>
</dbReference>
<evidence type="ECO:0000256" key="9">
    <source>
        <dbReference type="ARBA" id="ARBA00023065"/>
    </source>
</evidence>
<dbReference type="InterPro" id="IPR008969">
    <property type="entry name" value="CarboxyPept-like_regulatory"/>
</dbReference>
<feature type="signal peptide" evidence="16">
    <location>
        <begin position="1"/>
        <end position="23"/>
    </location>
</feature>
<comment type="similarity">
    <text evidence="2 14 15">Belongs to the TonB-dependent receptor family.</text>
</comment>
<evidence type="ECO:0000256" key="4">
    <source>
        <dbReference type="ARBA" id="ARBA00022452"/>
    </source>
</evidence>
<evidence type="ECO:0000256" key="5">
    <source>
        <dbReference type="ARBA" id="ARBA00022496"/>
    </source>
</evidence>
<proteinExistence type="inferred from homology"/>
<evidence type="ECO:0000259" key="17">
    <source>
        <dbReference type="Pfam" id="PF00593"/>
    </source>
</evidence>
<keyword evidence="6 14" id="KW-0812">Transmembrane</keyword>
<dbReference type="InterPro" id="IPR037066">
    <property type="entry name" value="Plug_dom_sf"/>
</dbReference>
<name>A0ABR7MAJ6_9BACT</name>
<keyword evidence="8" id="KW-0408">Iron</keyword>
<evidence type="ECO:0000256" key="15">
    <source>
        <dbReference type="RuleBase" id="RU003357"/>
    </source>
</evidence>
<evidence type="ECO:0000256" key="6">
    <source>
        <dbReference type="ARBA" id="ARBA00022692"/>
    </source>
</evidence>
<dbReference type="Pfam" id="PF00593">
    <property type="entry name" value="TonB_dep_Rec_b-barrel"/>
    <property type="match status" value="1"/>
</dbReference>
<dbReference type="InterPro" id="IPR000531">
    <property type="entry name" value="Beta-barrel_TonB"/>
</dbReference>
<keyword evidence="3 14" id="KW-0813">Transport</keyword>
<dbReference type="Gene3D" id="2.40.170.20">
    <property type="entry name" value="TonB-dependent receptor, beta-barrel domain"/>
    <property type="match status" value="1"/>
</dbReference>
<evidence type="ECO:0000256" key="2">
    <source>
        <dbReference type="ARBA" id="ARBA00009810"/>
    </source>
</evidence>
<accession>A0ABR7MAJ6</accession>
<dbReference type="NCBIfam" id="TIGR01783">
    <property type="entry name" value="TonB-siderophor"/>
    <property type="match status" value="1"/>
</dbReference>
<keyword evidence="4 14" id="KW-1134">Transmembrane beta strand</keyword>
<evidence type="ECO:0000256" key="16">
    <source>
        <dbReference type="SAM" id="SignalP"/>
    </source>
</evidence>
<dbReference type="InterPro" id="IPR012910">
    <property type="entry name" value="Plug_dom"/>
</dbReference>
<keyword evidence="12 19" id="KW-0675">Receptor</keyword>
<feature type="chain" id="PRO_5047209495" evidence="16">
    <location>
        <begin position="24"/>
        <end position="808"/>
    </location>
</feature>
<keyword evidence="9" id="KW-0406">Ion transport</keyword>
<dbReference type="InterPro" id="IPR039426">
    <property type="entry name" value="TonB-dep_rcpt-like"/>
</dbReference>
<organism evidence="19 20">
    <name type="scientific">Flavihumibacter stibioxidans</name>
    <dbReference type="NCBI Taxonomy" id="1834163"/>
    <lineage>
        <taxon>Bacteria</taxon>
        <taxon>Pseudomonadati</taxon>
        <taxon>Bacteroidota</taxon>
        <taxon>Chitinophagia</taxon>
        <taxon>Chitinophagales</taxon>
        <taxon>Chitinophagaceae</taxon>
        <taxon>Flavihumibacter</taxon>
    </lineage>
</organism>
<evidence type="ECO:0000256" key="11">
    <source>
        <dbReference type="ARBA" id="ARBA00023136"/>
    </source>
</evidence>
<evidence type="ECO:0000256" key="7">
    <source>
        <dbReference type="ARBA" id="ARBA00022729"/>
    </source>
</evidence>
<keyword evidence="7 16" id="KW-0732">Signal</keyword>
<protein>
    <submittedName>
        <fullName evidence="19">Ferrichrome-iron receptor</fullName>
    </submittedName>
</protein>
<dbReference type="Gene3D" id="2.60.40.1120">
    <property type="entry name" value="Carboxypeptidase-like, regulatory domain"/>
    <property type="match status" value="1"/>
</dbReference>
<evidence type="ECO:0000259" key="18">
    <source>
        <dbReference type="Pfam" id="PF07715"/>
    </source>
</evidence>
<dbReference type="InterPro" id="IPR010105">
    <property type="entry name" value="TonB_sidphr_rcpt"/>
</dbReference>
<dbReference type="SUPFAM" id="SSF49464">
    <property type="entry name" value="Carboxypeptidase regulatory domain-like"/>
    <property type="match status" value="1"/>
</dbReference>
<keyword evidence="5" id="KW-0410">Iron transport</keyword>
<keyword evidence="10 15" id="KW-0798">TonB box</keyword>
<comment type="caution">
    <text evidence="19">The sequence shown here is derived from an EMBL/GenBank/DDBJ whole genome shotgun (WGS) entry which is preliminary data.</text>
</comment>
<keyword evidence="13 14" id="KW-0998">Cell outer membrane</keyword>
<dbReference type="PANTHER" id="PTHR32552">
    <property type="entry name" value="FERRICHROME IRON RECEPTOR-RELATED"/>
    <property type="match status" value="1"/>
</dbReference>
<dbReference type="Pfam" id="PF07715">
    <property type="entry name" value="Plug"/>
    <property type="match status" value="1"/>
</dbReference>
<evidence type="ECO:0000256" key="3">
    <source>
        <dbReference type="ARBA" id="ARBA00022448"/>
    </source>
</evidence>
<keyword evidence="20" id="KW-1185">Reference proteome</keyword>
<dbReference type="PANTHER" id="PTHR32552:SF68">
    <property type="entry name" value="FERRICHROME OUTER MEMBRANE TRANSPORTER_PHAGE RECEPTOR"/>
    <property type="match status" value="1"/>
</dbReference>
<dbReference type="Proteomes" id="UP000765802">
    <property type="component" value="Unassembled WGS sequence"/>
</dbReference>
<feature type="domain" description="TonB-dependent receptor plug" evidence="18">
    <location>
        <begin position="134"/>
        <end position="232"/>
    </location>
</feature>